<evidence type="ECO:0000313" key="3">
    <source>
        <dbReference type="Proteomes" id="UP001239680"/>
    </source>
</evidence>
<dbReference type="InterPro" id="IPR006837">
    <property type="entry name" value="Divergent_DAC"/>
</dbReference>
<feature type="compositionally biased region" description="Acidic residues" evidence="1">
    <location>
        <begin position="62"/>
        <end position="74"/>
    </location>
</feature>
<dbReference type="EMBL" id="JAVDBT010000014">
    <property type="protein sequence ID" value="MDQ2067555.1"/>
    <property type="molecule type" value="Genomic_DNA"/>
</dbReference>
<feature type="region of interest" description="Disordered" evidence="1">
    <location>
        <begin position="44"/>
        <end position="79"/>
    </location>
</feature>
<feature type="compositionally biased region" description="Low complexity" evidence="1">
    <location>
        <begin position="152"/>
        <end position="203"/>
    </location>
</feature>
<keyword evidence="3" id="KW-1185">Reference proteome</keyword>
<organism evidence="2 3">
    <name type="scientific">Pseudogemmobacter lacusdianii</name>
    <dbReference type="NCBI Taxonomy" id="3069608"/>
    <lineage>
        <taxon>Bacteria</taxon>
        <taxon>Pseudomonadati</taxon>
        <taxon>Pseudomonadota</taxon>
        <taxon>Alphaproteobacteria</taxon>
        <taxon>Rhodobacterales</taxon>
        <taxon>Paracoccaceae</taxon>
        <taxon>Pseudogemmobacter</taxon>
    </lineage>
</organism>
<dbReference type="Pfam" id="PF04748">
    <property type="entry name" value="Polysacc_deac_2"/>
    <property type="match status" value="1"/>
</dbReference>
<reference evidence="2 3" key="1">
    <citation type="submission" date="2023-08" db="EMBL/GenBank/DDBJ databases">
        <title>Characterization of two Paracoccaceae strains isolated from Phycosphere and proposal of Xinfangfangia lacusdiani sp. nov.</title>
        <authorList>
            <person name="Deng Y."/>
            <person name="Zhang Y.Q."/>
        </authorList>
    </citation>
    <scope>NUCLEOTIDE SEQUENCE [LARGE SCALE GENOMIC DNA]</scope>
    <source>
        <strain evidence="2 3">CPCC 101601</strain>
    </source>
</reference>
<dbReference type="CDD" id="cd10936">
    <property type="entry name" value="CE4_DAC2"/>
    <property type="match status" value="1"/>
</dbReference>
<dbReference type="SUPFAM" id="SSF88713">
    <property type="entry name" value="Glycoside hydrolase/deacetylase"/>
    <property type="match status" value="1"/>
</dbReference>
<gene>
    <name evidence="2" type="ORF">Q9295_14345</name>
</gene>
<evidence type="ECO:0000313" key="2">
    <source>
        <dbReference type="EMBL" id="MDQ2067555.1"/>
    </source>
</evidence>
<comment type="caution">
    <text evidence="2">The sequence shown here is derived from an EMBL/GenBank/DDBJ whole genome shotgun (WGS) entry which is preliminary data.</text>
</comment>
<dbReference type="Gene3D" id="3.20.20.370">
    <property type="entry name" value="Glycoside hydrolase/deacetylase"/>
    <property type="match status" value="1"/>
</dbReference>
<feature type="compositionally biased region" description="Low complexity" evidence="1">
    <location>
        <begin position="211"/>
        <end position="229"/>
    </location>
</feature>
<protein>
    <submittedName>
        <fullName evidence="2">Divergent polysaccharide deacetylase family protein</fullName>
    </submittedName>
</protein>
<proteinExistence type="predicted"/>
<feature type="region of interest" description="Disordered" evidence="1">
    <location>
        <begin position="102"/>
        <end position="295"/>
    </location>
</feature>
<name>A0ABU0W2A4_9RHOB</name>
<sequence length="538" mass="54078">MIGKFLMGTAMGGLVGSGVLAVISVVAPGPQLAAPPAPAEAVVDGASEAAAPSVAERPAEEPVAEEPVAEEPVAEELAAPDLAAPDLAEQDLPAQGLAEGEAPLAEAPATPESVAELPPAEPAAPAETGPALAEPAEAPSVVTTPSAPPALAPALESDAAPAPSESPEGPAPAAGAEPPEPLAATAELNAAPAPKALPEPLGETPAAQDGPAQPLAPQAEAAPAPATEAPLPPLTPEEQDMLARIAEEGPEAAMPLEEPSAPVDTDMPLAERPSTLAPTPALRGSADAVTTDRLPRVGDAPAQAVEEEAAALADSRPVALYAAPFENPEGKPLFAILVIDEGKPETDRAALAALPFPVSFALDPSDPNAAVYAEIYRAAGREVVMLASALPKGGQATDIEVALSVMSQALPEAVAVMDLPSRAFQADRPLATLVVPVIGAAGRGLVTWDQGLNAADQVARREDIPAATAFRDLDGADESAPVIRRYLDRAAFKAAQEGRVTVVGRSRPETVAALLEWAIEGRAATVALAPLTAVLSAD</sequence>
<evidence type="ECO:0000256" key="1">
    <source>
        <dbReference type="SAM" id="MobiDB-lite"/>
    </source>
</evidence>
<dbReference type="RefSeq" id="WP_306681258.1">
    <property type="nucleotide sequence ID" value="NZ_JAVDBT010000014.1"/>
</dbReference>
<dbReference type="InterPro" id="IPR011330">
    <property type="entry name" value="Glyco_hydro/deAcase_b/a-brl"/>
</dbReference>
<feature type="compositionally biased region" description="Low complexity" evidence="1">
    <location>
        <begin position="44"/>
        <end position="56"/>
    </location>
</feature>
<feature type="compositionally biased region" description="Low complexity" evidence="1">
    <location>
        <begin position="102"/>
        <end position="139"/>
    </location>
</feature>
<accession>A0ABU0W2A4</accession>
<dbReference type="Proteomes" id="UP001239680">
    <property type="component" value="Unassembled WGS sequence"/>
</dbReference>